<dbReference type="Proteomes" id="UP000037069">
    <property type="component" value="Unassembled WGS sequence"/>
</dbReference>
<keyword evidence="8" id="KW-0862">Zinc</keyword>
<dbReference type="GO" id="GO:0005615">
    <property type="term" value="C:extracellular space"/>
    <property type="evidence" value="ECO:0007669"/>
    <property type="project" value="TreeGrafter"/>
</dbReference>
<comment type="similarity">
    <text evidence="2 11">Belongs to the peptidase M14 family.</text>
</comment>
<keyword evidence="15" id="KW-1185">Reference proteome</keyword>
<dbReference type="OMA" id="ARICFET"/>
<dbReference type="AlphaFoldDB" id="A0A0L0CPL5"/>
<evidence type="ECO:0000256" key="1">
    <source>
        <dbReference type="ARBA" id="ARBA00001947"/>
    </source>
</evidence>
<dbReference type="Gene3D" id="3.40.630.10">
    <property type="entry name" value="Zn peptidases"/>
    <property type="match status" value="1"/>
</dbReference>
<dbReference type="InterPro" id="IPR036990">
    <property type="entry name" value="M14A-like_propep"/>
</dbReference>
<evidence type="ECO:0000313" key="14">
    <source>
        <dbReference type="EMBL" id="KNC34300.1"/>
    </source>
</evidence>
<keyword evidence="10" id="KW-1015">Disulfide bond</keyword>
<evidence type="ECO:0000256" key="11">
    <source>
        <dbReference type="PROSITE-ProRule" id="PRU01379"/>
    </source>
</evidence>
<dbReference type="PROSITE" id="PS52035">
    <property type="entry name" value="PEPTIDASE_M14"/>
    <property type="match status" value="1"/>
</dbReference>
<dbReference type="PANTHER" id="PTHR11705">
    <property type="entry name" value="PROTEASE FAMILY M14 CARBOXYPEPTIDASE A,B"/>
    <property type="match status" value="1"/>
</dbReference>
<evidence type="ECO:0000256" key="9">
    <source>
        <dbReference type="ARBA" id="ARBA00023049"/>
    </source>
</evidence>
<dbReference type="GO" id="GO:0004181">
    <property type="term" value="F:metallocarboxypeptidase activity"/>
    <property type="evidence" value="ECO:0007669"/>
    <property type="project" value="InterPro"/>
</dbReference>
<dbReference type="GO" id="GO:0008270">
    <property type="term" value="F:zinc ion binding"/>
    <property type="evidence" value="ECO:0007669"/>
    <property type="project" value="InterPro"/>
</dbReference>
<dbReference type="SUPFAM" id="SSF54897">
    <property type="entry name" value="Protease propeptides/inhibitors"/>
    <property type="match status" value="1"/>
</dbReference>
<feature type="domain" description="Peptidase M14" evidence="13">
    <location>
        <begin position="116"/>
        <end position="412"/>
    </location>
</feature>
<dbReference type="SUPFAM" id="SSF53187">
    <property type="entry name" value="Zn-dependent exopeptidases"/>
    <property type="match status" value="1"/>
</dbReference>
<gene>
    <name evidence="14" type="ORF">FF38_05969</name>
</gene>
<organism evidence="14 15">
    <name type="scientific">Lucilia cuprina</name>
    <name type="common">Green bottle fly</name>
    <name type="synonym">Australian sheep blowfly</name>
    <dbReference type="NCBI Taxonomy" id="7375"/>
    <lineage>
        <taxon>Eukaryota</taxon>
        <taxon>Metazoa</taxon>
        <taxon>Ecdysozoa</taxon>
        <taxon>Arthropoda</taxon>
        <taxon>Hexapoda</taxon>
        <taxon>Insecta</taxon>
        <taxon>Pterygota</taxon>
        <taxon>Neoptera</taxon>
        <taxon>Endopterygota</taxon>
        <taxon>Diptera</taxon>
        <taxon>Brachycera</taxon>
        <taxon>Muscomorpha</taxon>
        <taxon>Oestroidea</taxon>
        <taxon>Calliphoridae</taxon>
        <taxon>Luciliinae</taxon>
        <taxon>Lucilia</taxon>
    </lineage>
</organism>
<evidence type="ECO:0000256" key="4">
    <source>
        <dbReference type="ARBA" id="ARBA00022670"/>
    </source>
</evidence>
<evidence type="ECO:0000256" key="5">
    <source>
        <dbReference type="ARBA" id="ARBA00022723"/>
    </source>
</evidence>
<reference evidence="14 15" key="1">
    <citation type="journal article" date="2015" name="Nat. Commun.">
        <title>Lucilia cuprina genome unlocks parasitic fly biology to underpin future interventions.</title>
        <authorList>
            <person name="Anstead C.A."/>
            <person name="Korhonen P.K."/>
            <person name="Young N.D."/>
            <person name="Hall R.S."/>
            <person name="Jex A.R."/>
            <person name="Murali S.C."/>
            <person name="Hughes D.S."/>
            <person name="Lee S.F."/>
            <person name="Perry T."/>
            <person name="Stroehlein A.J."/>
            <person name="Ansell B.R."/>
            <person name="Breugelmans B."/>
            <person name="Hofmann A."/>
            <person name="Qu J."/>
            <person name="Dugan S."/>
            <person name="Lee S.L."/>
            <person name="Chao H."/>
            <person name="Dinh H."/>
            <person name="Han Y."/>
            <person name="Doddapaneni H.V."/>
            <person name="Worley K.C."/>
            <person name="Muzny D.M."/>
            <person name="Ioannidis P."/>
            <person name="Waterhouse R.M."/>
            <person name="Zdobnov E.M."/>
            <person name="James P.J."/>
            <person name="Bagnall N.H."/>
            <person name="Kotze A.C."/>
            <person name="Gibbs R.A."/>
            <person name="Richards S."/>
            <person name="Batterham P."/>
            <person name="Gasser R.B."/>
        </authorList>
    </citation>
    <scope>NUCLEOTIDE SEQUENCE [LARGE SCALE GENOMIC DNA]</scope>
    <source>
        <strain evidence="14 15">LS</strain>
        <tissue evidence="14">Full body</tissue>
    </source>
</reference>
<keyword evidence="4" id="KW-0645">Protease</keyword>
<protein>
    <submittedName>
        <fullName evidence="14">Zinc carboxypeptidase A 1</fullName>
    </submittedName>
</protein>
<dbReference type="OrthoDB" id="3626597at2759"/>
<feature type="non-terminal residue" evidence="14">
    <location>
        <position position="416"/>
    </location>
</feature>
<evidence type="ECO:0000256" key="6">
    <source>
        <dbReference type="ARBA" id="ARBA00022729"/>
    </source>
</evidence>
<feature type="signal peptide" evidence="12">
    <location>
        <begin position="1"/>
        <end position="20"/>
    </location>
</feature>
<keyword evidence="3 14" id="KW-0121">Carboxypeptidase</keyword>
<dbReference type="Gene3D" id="3.30.70.340">
    <property type="entry name" value="Metallocarboxypeptidase-like"/>
    <property type="match status" value="1"/>
</dbReference>
<dbReference type="InterPro" id="IPR057246">
    <property type="entry name" value="CARBOXYPEPT_ZN_1"/>
</dbReference>
<feature type="non-terminal residue" evidence="14">
    <location>
        <position position="1"/>
    </location>
</feature>
<dbReference type="FunFam" id="3.40.630.10:FF:000084">
    <property type="entry name" value="Carboxypeptidase B2"/>
    <property type="match status" value="1"/>
</dbReference>
<dbReference type="PROSITE" id="PS00132">
    <property type="entry name" value="CARBOXYPEPT_ZN_1"/>
    <property type="match status" value="1"/>
</dbReference>
<keyword evidence="6 12" id="KW-0732">Signal</keyword>
<comment type="caution">
    <text evidence="14">The sequence shown here is derived from an EMBL/GenBank/DDBJ whole genome shotgun (WGS) entry which is preliminary data.</text>
</comment>
<proteinExistence type="inferred from homology"/>
<evidence type="ECO:0000256" key="8">
    <source>
        <dbReference type="ARBA" id="ARBA00022833"/>
    </source>
</evidence>
<evidence type="ECO:0000256" key="2">
    <source>
        <dbReference type="ARBA" id="ARBA00005988"/>
    </source>
</evidence>
<feature type="active site" description="Proton donor/acceptor" evidence="11">
    <location>
        <position position="378"/>
    </location>
</feature>
<evidence type="ECO:0000256" key="10">
    <source>
        <dbReference type="ARBA" id="ARBA00023157"/>
    </source>
</evidence>
<accession>A0A0L0CPL5</accession>
<evidence type="ECO:0000259" key="13">
    <source>
        <dbReference type="PROSITE" id="PS52035"/>
    </source>
</evidence>
<dbReference type="CDD" id="cd03860">
    <property type="entry name" value="M14_CP_A-B_like"/>
    <property type="match status" value="1"/>
</dbReference>
<dbReference type="GO" id="GO:0006508">
    <property type="term" value="P:proteolysis"/>
    <property type="evidence" value="ECO:0007669"/>
    <property type="project" value="UniProtKB-KW"/>
</dbReference>
<evidence type="ECO:0000256" key="12">
    <source>
        <dbReference type="SAM" id="SignalP"/>
    </source>
</evidence>
<evidence type="ECO:0000256" key="7">
    <source>
        <dbReference type="ARBA" id="ARBA00022801"/>
    </source>
</evidence>
<dbReference type="PANTHER" id="PTHR11705:SF140">
    <property type="entry name" value="FI02848P-RELATED"/>
    <property type="match status" value="1"/>
</dbReference>
<evidence type="ECO:0000313" key="15">
    <source>
        <dbReference type="Proteomes" id="UP000037069"/>
    </source>
</evidence>
<sequence length="416" mass="48355">SKYFHFASILLASLTVNASSYKIYEIKAENDEQLEMLKEIVKLKNNFDFLHLAKQPFKPTKVLIPQYKEQQLRYILDKYELNYTLLVEDVSEIIVKERWQNSRKSPVTYPLNVFGGYYRHEEINENMEYLSKLYPSRVFVKTFGRTYEQRPLKIITITNGDGVPNKKIIFIDAAMHAREWITPSMALHIMNELTMNFESYKHLLQDFDWIIMPVVNADGYEYTHEEDRYWRKTRKPNNSTQDCYGTDLNRNFGFQWGLVEGASADPCDDTYFGDKPFSEPETQVVRDIMITYADRMKWYLSLHSYGNYILLPYGHTKDLPENYFDMMDVADAGALAIILATNNIYTYGNTYSVMYPTSGDSADYATGYLQIPMAMAMELPAGGFSGFDPPVRQIEDIVEETWVGIKAMAKVVVQKY</sequence>
<comment type="cofactor">
    <cofactor evidence="1">
        <name>Zn(2+)</name>
        <dbReference type="ChEBI" id="CHEBI:29105"/>
    </cofactor>
</comment>
<dbReference type="Pfam" id="PF00246">
    <property type="entry name" value="Peptidase_M14"/>
    <property type="match status" value="1"/>
</dbReference>
<keyword evidence="9" id="KW-0482">Metalloprotease</keyword>
<dbReference type="PRINTS" id="PR00765">
    <property type="entry name" value="CRBOXYPTASEA"/>
</dbReference>
<dbReference type="InterPro" id="IPR003146">
    <property type="entry name" value="M14A_act_pep"/>
</dbReference>
<dbReference type="InterPro" id="IPR000834">
    <property type="entry name" value="Peptidase_M14"/>
</dbReference>
<name>A0A0L0CPL5_LUCCU</name>
<keyword evidence="5" id="KW-0479">Metal-binding</keyword>
<dbReference type="EMBL" id="JRES01000080">
    <property type="protein sequence ID" value="KNC34300.1"/>
    <property type="molecule type" value="Genomic_DNA"/>
</dbReference>
<feature type="chain" id="PRO_5005536756" evidence="12">
    <location>
        <begin position="21"/>
        <end position="416"/>
    </location>
</feature>
<dbReference type="Pfam" id="PF02244">
    <property type="entry name" value="Propep_M14"/>
    <property type="match status" value="1"/>
</dbReference>
<evidence type="ECO:0000256" key="3">
    <source>
        <dbReference type="ARBA" id="ARBA00022645"/>
    </source>
</evidence>
<keyword evidence="7" id="KW-0378">Hydrolase</keyword>
<dbReference type="SMART" id="SM00631">
    <property type="entry name" value="Zn_pept"/>
    <property type="match status" value="1"/>
</dbReference>